<dbReference type="CDD" id="cd00170">
    <property type="entry name" value="SEC14"/>
    <property type="match status" value="1"/>
</dbReference>
<dbReference type="EMBL" id="JAPTSV010000001">
    <property type="protein sequence ID" value="KAJ1531863.1"/>
    <property type="molecule type" value="Genomic_DNA"/>
</dbReference>
<dbReference type="Pfam" id="PF00650">
    <property type="entry name" value="CRAL_TRIO"/>
    <property type="match status" value="1"/>
</dbReference>
<reference evidence="2" key="1">
    <citation type="submission" date="2022-12" db="EMBL/GenBank/DDBJ databases">
        <title>Chromosome-level genome assembly of the bean flower thrips Megalurothrips usitatus.</title>
        <authorList>
            <person name="Ma L."/>
            <person name="Liu Q."/>
            <person name="Li H."/>
            <person name="Cai W."/>
        </authorList>
    </citation>
    <scope>NUCLEOTIDE SEQUENCE</scope>
    <source>
        <strain evidence="2">Cailab_2022a</strain>
    </source>
</reference>
<proteinExistence type="predicted"/>
<evidence type="ECO:0000313" key="2">
    <source>
        <dbReference type="EMBL" id="KAJ1531863.1"/>
    </source>
</evidence>
<protein>
    <recommendedName>
        <fullName evidence="1">CRAL-TRIO domain-containing protein</fullName>
    </recommendedName>
</protein>
<dbReference type="GO" id="GO:0016020">
    <property type="term" value="C:membrane"/>
    <property type="evidence" value="ECO:0007669"/>
    <property type="project" value="TreeGrafter"/>
</dbReference>
<dbReference type="InterPro" id="IPR036273">
    <property type="entry name" value="CRAL/TRIO_N_dom_sf"/>
</dbReference>
<keyword evidence="3" id="KW-1185">Reference proteome</keyword>
<evidence type="ECO:0000313" key="3">
    <source>
        <dbReference type="Proteomes" id="UP001075354"/>
    </source>
</evidence>
<comment type="caution">
    <text evidence="2">The sequence shown here is derived from an EMBL/GenBank/DDBJ whole genome shotgun (WGS) entry which is preliminary data.</text>
</comment>
<dbReference type="SUPFAM" id="SSF52087">
    <property type="entry name" value="CRAL/TRIO domain"/>
    <property type="match status" value="1"/>
</dbReference>
<dbReference type="PROSITE" id="PS50191">
    <property type="entry name" value="CRAL_TRIO"/>
    <property type="match status" value="1"/>
</dbReference>
<dbReference type="InterPro" id="IPR001251">
    <property type="entry name" value="CRAL-TRIO_dom"/>
</dbReference>
<dbReference type="SUPFAM" id="SSF46938">
    <property type="entry name" value="CRAL/TRIO N-terminal domain"/>
    <property type="match status" value="1"/>
</dbReference>
<sequence>MAKPRVVNLDDELRKNPALRREHVDQFREWVRKQPHLPDVPDHQLVLFLSCSDCLMERAKATLEAHYTIKTHAPEFFGHRDPLDADIQNIFNVVEMAILPGPDRAGNRVFVGRLSNPDPSQYNFVAAVKAMQLVIETSLREEGTAPGYVFVYDQKGVQLGHIARMPLAAVRKYLTYIQEGLPIKMKSIHVVNMNPVGERFLNMIKPFMKKELYNLLNFYSGGYENLYEHIPKASLPRDYGGAQDTMLSLHHLQKSQVEAHREWFLKEPSLRVEEARRPGKAHNAGSVFGLEGSFKKLEID</sequence>
<dbReference type="PANTHER" id="PTHR10174">
    <property type="entry name" value="ALPHA-TOCOPHEROL TRANSFER PROTEIN-RELATED"/>
    <property type="match status" value="1"/>
</dbReference>
<dbReference type="AlphaFoldDB" id="A0AAV7Y3K8"/>
<dbReference type="Proteomes" id="UP001075354">
    <property type="component" value="Chromosome 1"/>
</dbReference>
<evidence type="ECO:0000259" key="1">
    <source>
        <dbReference type="PROSITE" id="PS50191"/>
    </source>
</evidence>
<gene>
    <name evidence="2" type="ORF">ONE63_000512</name>
</gene>
<dbReference type="Gene3D" id="3.40.525.10">
    <property type="entry name" value="CRAL-TRIO lipid binding domain"/>
    <property type="match status" value="1"/>
</dbReference>
<dbReference type="SMART" id="SM00516">
    <property type="entry name" value="SEC14"/>
    <property type="match status" value="1"/>
</dbReference>
<dbReference type="GO" id="GO:1902936">
    <property type="term" value="F:phosphatidylinositol bisphosphate binding"/>
    <property type="evidence" value="ECO:0007669"/>
    <property type="project" value="TreeGrafter"/>
</dbReference>
<organism evidence="2 3">
    <name type="scientific">Megalurothrips usitatus</name>
    <name type="common">bean blossom thrips</name>
    <dbReference type="NCBI Taxonomy" id="439358"/>
    <lineage>
        <taxon>Eukaryota</taxon>
        <taxon>Metazoa</taxon>
        <taxon>Ecdysozoa</taxon>
        <taxon>Arthropoda</taxon>
        <taxon>Hexapoda</taxon>
        <taxon>Insecta</taxon>
        <taxon>Pterygota</taxon>
        <taxon>Neoptera</taxon>
        <taxon>Paraneoptera</taxon>
        <taxon>Thysanoptera</taxon>
        <taxon>Terebrantia</taxon>
        <taxon>Thripoidea</taxon>
        <taxon>Thripidae</taxon>
        <taxon>Megalurothrips</taxon>
    </lineage>
</organism>
<name>A0AAV7Y3K8_9NEOP</name>
<dbReference type="PANTHER" id="PTHR10174:SF213">
    <property type="entry name" value="CRAL-TRIO DOMAIN-CONTAINING PROTEIN"/>
    <property type="match status" value="1"/>
</dbReference>
<accession>A0AAV7Y3K8</accession>
<dbReference type="InterPro" id="IPR036865">
    <property type="entry name" value="CRAL-TRIO_dom_sf"/>
</dbReference>
<dbReference type="PRINTS" id="PR00180">
    <property type="entry name" value="CRETINALDHBP"/>
</dbReference>
<feature type="domain" description="CRAL-TRIO" evidence="1">
    <location>
        <begin position="87"/>
        <end position="247"/>
    </location>
</feature>